<dbReference type="SUPFAM" id="SSF49265">
    <property type="entry name" value="Fibronectin type III"/>
    <property type="match status" value="1"/>
</dbReference>
<reference evidence="3" key="3">
    <citation type="submission" date="2025-09" db="UniProtKB">
        <authorList>
            <consortium name="Ensembl"/>
        </authorList>
    </citation>
    <scope>IDENTIFICATION</scope>
</reference>
<evidence type="ECO:0000256" key="1">
    <source>
        <dbReference type="SAM" id="MobiDB-lite"/>
    </source>
</evidence>
<dbReference type="GeneTree" id="ENSGT00940000157314"/>
<dbReference type="InterPro" id="IPR013783">
    <property type="entry name" value="Ig-like_fold"/>
</dbReference>
<gene>
    <name evidence="3" type="primary">IL20RA</name>
</gene>
<feature type="domain" description="Fibronectin type-III" evidence="2">
    <location>
        <begin position="37"/>
        <end position="92"/>
    </location>
</feature>
<sequence>MFQGLHSGPLVGRPGSAETAEPLPPHVTPNPLSSFPVPCVHAGLPKPTNITFSSINMENILQWSPPEGLQGAEVTDTVRYFMAGGDGWEAAQRGHGLTDVSEPHQPLQSKP</sequence>
<accession>A0A9L0JWQ2</accession>
<reference evidence="3" key="2">
    <citation type="submission" date="2025-08" db="UniProtKB">
        <authorList>
            <consortium name="Ensembl"/>
        </authorList>
    </citation>
    <scope>IDENTIFICATION</scope>
</reference>
<evidence type="ECO:0000259" key="2">
    <source>
        <dbReference type="Pfam" id="PF01108"/>
    </source>
</evidence>
<evidence type="ECO:0000313" key="3">
    <source>
        <dbReference type="Ensembl" id="ENSEASP00005057726.1"/>
    </source>
</evidence>
<reference evidence="3 4" key="1">
    <citation type="journal article" date="2020" name="Nat. Commun.">
        <title>Donkey genomes provide new insights into domestication and selection for coat color.</title>
        <authorList>
            <person name="Wang"/>
            <person name="C."/>
            <person name="Li"/>
            <person name="H."/>
            <person name="Guo"/>
            <person name="Y."/>
            <person name="Huang"/>
            <person name="J."/>
            <person name="Sun"/>
            <person name="Y."/>
            <person name="Min"/>
            <person name="J."/>
            <person name="Wang"/>
            <person name="J."/>
            <person name="Fang"/>
            <person name="X."/>
            <person name="Zhao"/>
            <person name="Z."/>
            <person name="Wang"/>
            <person name="S."/>
            <person name="Zhang"/>
            <person name="Y."/>
            <person name="Liu"/>
            <person name="Q."/>
            <person name="Jiang"/>
            <person name="Q."/>
            <person name="Wang"/>
            <person name="X."/>
            <person name="Guo"/>
            <person name="Y."/>
            <person name="Yang"/>
            <person name="C."/>
            <person name="Wang"/>
            <person name="Y."/>
            <person name="Tian"/>
            <person name="F."/>
            <person name="Zhuang"/>
            <person name="G."/>
            <person name="Fan"/>
            <person name="Y."/>
            <person name="Gao"/>
            <person name="Q."/>
            <person name="Li"/>
            <person name="Y."/>
            <person name="Ju"/>
            <person name="Z."/>
            <person name="Li"/>
            <person name="J."/>
            <person name="Li"/>
            <person name="R."/>
            <person name="Hou"/>
            <person name="M."/>
            <person name="Yang"/>
            <person name="G."/>
            <person name="Liu"/>
            <person name="G."/>
            <person name="Liu"/>
            <person name="W."/>
            <person name="Guo"/>
            <person name="J."/>
            <person name="Pan"/>
            <person name="S."/>
            <person name="Fan"/>
            <person name="G."/>
            <person name="Zhang"/>
            <person name="W."/>
            <person name="Zhang"/>
            <person name="R."/>
            <person name="Yu"/>
            <person name="J."/>
            <person name="Zhang"/>
            <person name="X."/>
            <person name="Yin"/>
            <person name="Q."/>
            <person name="Ji"/>
            <person name="C."/>
            <person name="Jin"/>
            <person name="Y."/>
            <person name="Yue"/>
            <person name="G."/>
            <person name="Liu"/>
            <person name="M."/>
            <person name="Xu"/>
            <person name="J."/>
            <person name="Liu"/>
            <person name="S."/>
            <person name="Jordana"/>
            <person name="J."/>
            <person name="Noce"/>
            <person name="A."/>
            <person name="Amills"/>
            <person name="M."/>
            <person name="Wu"/>
            <person name="D.D."/>
            <person name="Li"/>
            <person name="S."/>
            <person name="Zhou"/>
            <person name="X. and Zhong"/>
            <person name="J."/>
        </authorList>
    </citation>
    <scope>NUCLEOTIDE SEQUENCE [LARGE SCALE GENOMIC DNA]</scope>
</reference>
<feature type="region of interest" description="Disordered" evidence="1">
    <location>
        <begin position="1"/>
        <end position="32"/>
    </location>
</feature>
<dbReference type="Ensembl" id="ENSEAST00005057516.1">
    <property type="protein sequence ID" value="ENSEASP00005057726.1"/>
    <property type="gene ID" value="ENSEASG00005028860.1"/>
</dbReference>
<dbReference type="Gene3D" id="2.60.40.10">
    <property type="entry name" value="Immunoglobulins"/>
    <property type="match status" value="1"/>
</dbReference>
<dbReference type="Pfam" id="PF01108">
    <property type="entry name" value="Tissue_fac"/>
    <property type="match status" value="1"/>
</dbReference>
<feature type="region of interest" description="Disordered" evidence="1">
    <location>
        <begin position="91"/>
        <end position="111"/>
    </location>
</feature>
<dbReference type="InterPro" id="IPR003961">
    <property type="entry name" value="FN3_dom"/>
</dbReference>
<evidence type="ECO:0000313" key="4">
    <source>
        <dbReference type="Proteomes" id="UP000694387"/>
    </source>
</evidence>
<name>A0A9L0JWQ2_EQUAS</name>
<dbReference type="AlphaFoldDB" id="A0A9L0JWQ2"/>
<dbReference type="Proteomes" id="UP000694387">
    <property type="component" value="Chromosome 21"/>
</dbReference>
<protein>
    <submittedName>
        <fullName evidence="3">Interleukin 20 receptor subunit alpha</fullName>
    </submittedName>
</protein>
<dbReference type="InterPro" id="IPR036116">
    <property type="entry name" value="FN3_sf"/>
</dbReference>
<keyword evidence="4" id="KW-1185">Reference proteome</keyword>
<organism evidence="3 4">
    <name type="scientific">Equus asinus</name>
    <name type="common">Donkey</name>
    <name type="synonym">Equus africanus asinus</name>
    <dbReference type="NCBI Taxonomy" id="9793"/>
    <lineage>
        <taxon>Eukaryota</taxon>
        <taxon>Metazoa</taxon>
        <taxon>Chordata</taxon>
        <taxon>Craniata</taxon>
        <taxon>Vertebrata</taxon>
        <taxon>Euteleostomi</taxon>
        <taxon>Mammalia</taxon>
        <taxon>Eutheria</taxon>
        <taxon>Laurasiatheria</taxon>
        <taxon>Perissodactyla</taxon>
        <taxon>Equidae</taxon>
        <taxon>Equus</taxon>
    </lineage>
</organism>
<proteinExistence type="predicted"/>